<comment type="caution">
    <text evidence="1">The sequence shown here is derived from an EMBL/GenBank/DDBJ whole genome shotgun (WGS) entry which is preliminary data.</text>
</comment>
<dbReference type="Proteomes" id="UP000784294">
    <property type="component" value="Unassembled WGS sequence"/>
</dbReference>
<dbReference type="AlphaFoldDB" id="A0A3S5FDD3"/>
<sequence>MSRERSPSECRGEAKGTTQHYNHVNASQSHQGWLNLQKVDQLFGCSAGWLFVETVPAGLGFRHTTSKRLLCPTSTEASIRPGNSRFEKAKYTEGRAIQARLRTTDTLSTRDSFKASRFLLFPSLRQHLQDKQTQTDSVE</sequence>
<evidence type="ECO:0000313" key="2">
    <source>
        <dbReference type="Proteomes" id="UP000784294"/>
    </source>
</evidence>
<accession>A0A3S5FDD3</accession>
<evidence type="ECO:0000313" key="1">
    <source>
        <dbReference type="EMBL" id="VEL18131.1"/>
    </source>
</evidence>
<organism evidence="1 2">
    <name type="scientific">Protopolystoma xenopodis</name>
    <dbReference type="NCBI Taxonomy" id="117903"/>
    <lineage>
        <taxon>Eukaryota</taxon>
        <taxon>Metazoa</taxon>
        <taxon>Spiralia</taxon>
        <taxon>Lophotrochozoa</taxon>
        <taxon>Platyhelminthes</taxon>
        <taxon>Monogenea</taxon>
        <taxon>Polyopisthocotylea</taxon>
        <taxon>Polystomatidea</taxon>
        <taxon>Polystomatidae</taxon>
        <taxon>Protopolystoma</taxon>
    </lineage>
</organism>
<keyword evidence="2" id="KW-1185">Reference proteome</keyword>
<protein>
    <submittedName>
        <fullName evidence="1">Uncharacterized protein</fullName>
    </submittedName>
</protein>
<proteinExistence type="predicted"/>
<gene>
    <name evidence="1" type="ORF">PXEA_LOCUS11571</name>
</gene>
<reference evidence="1" key="1">
    <citation type="submission" date="2018-11" db="EMBL/GenBank/DDBJ databases">
        <authorList>
            <consortium name="Pathogen Informatics"/>
        </authorList>
    </citation>
    <scope>NUCLEOTIDE SEQUENCE</scope>
</reference>
<dbReference type="EMBL" id="CAAALY010035768">
    <property type="protein sequence ID" value="VEL18131.1"/>
    <property type="molecule type" value="Genomic_DNA"/>
</dbReference>
<name>A0A3S5FDD3_9PLAT</name>